<evidence type="ECO:0000256" key="3">
    <source>
        <dbReference type="ARBA" id="ARBA00023027"/>
    </source>
</evidence>
<comment type="caution">
    <text evidence="6">The sequence shown here is derived from an EMBL/GenBank/DDBJ whole genome shotgun (WGS) entry which is preliminary data.</text>
</comment>
<keyword evidence="7" id="KW-1185">Reference proteome</keyword>
<dbReference type="InterPro" id="IPR000683">
    <property type="entry name" value="Gfo/Idh/MocA-like_OxRdtase_N"/>
</dbReference>
<dbReference type="Gene3D" id="3.40.50.720">
    <property type="entry name" value="NAD(P)-binding Rossmann-like Domain"/>
    <property type="match status" value="1"/>
</dbReference>
<accession>A0ABU1JC04</accession>
<dbReference type="RefSeq" id="WP_309798689.1">
    <property type="nucleotide sequence ID" value="NZ_BAAAHY010000005.1"/>
</dbReference>
<evidence type="ECO:0000259" key="5">
    <source>
        <dbReference type="Pfam" id="PF22725"/>
    </source>
</evidence>
<dbReference type="PANTHER" id="PTHR43708:SF5">
    <property type="entry name" value="CONSERVED EXPRESSED OXIDOREDUCTASE (EUROFUNG)-RELATED"/>
    <property type="match status" value="1"/>
</dbReference>
<dbReference type="InterPro" id="IPR055170">
    <property type="entry name" value="GFO_IDH_MocA-like_dom"/>
</dbReference>
<keyword evidence="2" id="KW-0560">Oxidoreductase</keyword>
<dbReference type="Pfam" id="PF01408">
    <property type="entry name" value="GFO_IDH_MocA"/>
    <property type="match status" value="1"/>
</dbReference>
<evidence type="ECO:0000256" key="2">
    <source>
        <dbReference type="ARBA" id="ARBA00023002"/>
    </source>
</evidence>
<protein>
    <submittedName>
        <fullName evidence="6">Dehydrogenase</fullName>
    </submittedName>
</protein>
<reference evidence="6 7" key="1">
    <citation type="submission" date="2023-07" db="EMBL/GenBank/DDBJ databases">
        <title>Sequencing the genomes of 1000 actinobacteria strains.</title>
        <authorList>
            <person name="Klenk H.-P."/>
        </authorList>
    </citation>
    <scope>NUCLEOTIDE SEQUENCE [LARGE SCALE GENOMIC DNA]</scope>
    <source>
        <strain evidence="6 7">DSM 14555</strain>
    </source>
</reference>
<sequence>MIRVAVVGFGLAGSVFHAPAIQADPALSLAAIVTADPARRAHAEQNYPSTRVVGGFGELPFGELDAVVVATPPGSHVALGHAALDAGLAVVVDKPFAPSSAEALELIAHAEQAGRLLTVYQNRRWDGEFQTVQELLRQGAFGEVTRFESRMERWAPEISKPWKASAGPGHGVLFDLGAHLIDQALQLFGPVQRVYGELDARRAQEPSDDDVFLALQHASGVRSHLAMNLTSAQFAPRIRVLGTAGGYLKQHGDLQEAQIQAGILPGDDRYGVDPEPHWGWFGQGDQLRAVPTVRGDYPRFYALLAAALNGSGPPPVDPLDAVAALRIIEEVRTQNGL</sequence>
<dbReference type="SUPFAM" id="SSF55347">
    <property type="entry name" value="Glyceraldehyde-3-phosphate dehydrogenase-like, C-terminal domain"/>
    <property type="match status" value="1"/>
</dbReference>
<gene>
    <name evidence="6" type="ORF">JOE69_002196</name>
</gene>
<evidence type="ECO:0000313" key="7">
    <source>
        <dbReference type="Proteomes" id="UP001185069"/>
    </source>
</evidence>
<evidence type="ECO:0000313" key="6">
    <source>
        <dbReference type="EMBL" id="MDR6269958.1"/>
    </source>
</evidence>
<dbReference type="PANTHER" id="PTHR43708">
    <property type="entry name" value="CONSERVED EXPRESSED OXIDOREDUCTASE (EUROFUNG)"/>
    <property type="match status" value="1"/>
</dbReference>
<feature type="domain" description="Gfo/Idh/MocA-like oxidoreductase N-terminal" evidence="4">
    <location>
        <begin position="2"/>
        <end position="120"/>
    </location>
</feature>
<name>A0ABU1JC04_9MICC</name>
<dbReference type="InterPro" id="IPR036291">
    <property type="entry name" value="NAD(P)-bd_dom_sf"/>
</dbReference>
<comment type="similarity">
    <text evidence="1">Belongs to the Gfo/Idh/MocA family.</text>
</comment>
<dbReference type="InterPro" id="IPR051317">
    <property type="entry name" value="Gfo/Idh/MocA_oxidoreduct"/>
</dbReference>
<organism evidence="6 7">
    <name type="scientific">Arthrobacter russicus</name>
    <dbReference type="NCBI Taxonomy" id="172040"/>
    <lineage>
        <taxon>Bacteria</taxon>
        <taxon>Bacillati</taxon>
        <taxon>Actinomycetota</taxon>
        <taxon>Actinomycetes</taxon>
        <taxon>Micrococcales</taxon>
        <taxon>Micrococcaceae</taxon>
        <taxon>Arthrobacter</taxon>
    </lineage>
</organism>
<evidence type="ECO:0000256" key="1">
    <source>
        <dbReference type="ARBA" id="ARBA00010928"/>
    </source>
</evidence>
<keyword evidence="3" id="KW-0520">NAD</keyword>
<dbReference type="SUPFAM" id="SSF51735">
    <property type="entry name" value="NAD(P)-binding Rossmann-fold domains"/>
    <property type="match status" value="1"/>
</dbReference>
<dbReference type="Gene3D" id="3.30.360.10">
    <property type="entry name" value="Dihydrodipicolinate Reductase, domain 2"/>
    <property type="match status" value="1"/>
</dbReference>
<dbReference type="EMBL" id="JAVDQF010000001">
    <property type="protein sequence ID" value="MDR6269958.1"/>
    <property type="molecule type" value="Genomic_DNA"/>
</dbReference>
<evidence type="ECO:0000259" key="4">
    <source>
        <dbReference type="Pfam" id="PF01408"/>
    </source>
</evidence>
<dbReference type="Proteomes" id="UP001185069">
    <property type="component" value="Unassembled WGS sequence"/>
</dbReference>
<feature type="domain" description="GFO/IDH/MocA-like oxidoreductase" evidence="5">
    <location>
        <begin position="129"/>
        <end position="246"/>
    </location>
</feature>
<dbReference type="Pfam" id="PF22725">
    <property type="entry name" value="GFO_IDH_MocA_C3"/>
    <property type="match status" value="1"/>
</dbReference>
<proteinExistence type="inferred from homology"/>